<feature type="signal peptide" evidence="2">
    <location>
        <begin position="1"/>
        <end position="16"/>
    </location>
</feature>
<proteinExistence type="predicted"/>
<accession>A0A8J5SMI3</accession>
<protein>
    <submittedName>
        <fullName evidence="3">Uncharacterized protein</fullName>
    </submittedName>
</protein>
<organism evidence="3 4">
    <name type="scientific">Zizania palustris</name>
    <name type="common">Northern wild rice</name>
    <dbReference type="NCBI Taxonomy" id="103762"/>
    <lineage>
        <taxon>Eukaryota</taxon>
        <taxon>Viridiplantae</taxon>
        <taxon>Streptophyta</taxon>
        <taxon>Embryophyta</taxon>
        <taxon>Tracheophyta</taxon>
        <taxon>Spermatophyta</taxon>
        <taxon>Magnoliopsida</taxon>
        <taxon>Liliopsida</taxon>
        <taxon>Poales</taxon>
        <taxon>Poaceae</taxon>
        <taxon>BOP clade</taxon>
        <taxon>Oryzoideae</taxon>
        <taxon>Oryzeae</taxon>
        <taxon>Zizaniinae</taxon>
        <taxon>Zizania</taxon>
    </lineage>
</organism>
<evidence type="ECO:0000256" key="2">
    <source>
        <dbReference type="SAM" id="SignalP"/>
    </source>
</evidence>
<dbReference type="EMBL" id="JAAALK010000284">
    <property type="protein sequence ID" value="KAG8069029.1"/>
    <property type="molecule type" value="Genomic_DNA"/>
</dbReference>
<dbReference type="AlphaFoldDB" id="A0A8J5SMI3"/>
<gene>
    <name evidence="3" type="ORF">GUJ93_ZPchr0005g14793</name>
</gene>
<reference evidence="3" key="1">
    <citation type="journal article" date="2021" name="bioRxiv">
        <title>Whole Genome Assembly and Annotation of Northern Wild Rice, Zizania palustris L., Supports a Whole Genome Duplication in the Zizania Genus.</title>
        <authorList>
            <person name="Haas M."/>
            <person name="Kono T."/>
            <person name="Macchietto M."/>
            <person name="Millas R."/>
            <person name="McGilp L."/>
            <person name="Shao M."/>
            <person name="Duquette J."/>
            <person name="Hirsch C.N."/>
            <person name="Kimball J."/>
        </authorList>
    </citation>
    <scope>NUCLEOTIDE SEQUENCE</scope>
    <source>
        <tissue evidence="3">Fresh leaf tissue</tissue>
    </source>
</reference>
<dbReference type="Proteomes" id="UP000729402">
    <property type="component" value="Unassembled WGS sequence"/>
</dbReference>
<feature type="region of interest" description="Disordered" evidence="1">
    <location>
        <begin position="130"/>
        <end position="153"/>
    </location>
</feature>
<dbReference type="OrthoDB" id="1927586at2759"/>
<evidence type="ECO:0000256" key="1">
    <source>
        <dbReference type="SAM" id="MobiDB-lite"/>
    </source>
</evidence>
<evidence type="ECO:0000313" key="3">
    <source>
        <dbReference type="EMBL" id="KAG8069029.1"/>
    </source>
</evidence>
<keyword evidence="4" id="KW-1185">Reference proteome</keyword>
<name>A0A8J5SMI3_ZIZPA</name>
<reference evidence="3" key="2">
    <citation type="submission" date="2021-02" db="EMBL/GenBank/DDBJ databases">
        <authorList>
            <person name="Kimball J.A."/>
            <person name="Haas M.W."/>
            <person name="Macchietto M."/>
            <person name="Kono T."/>
            <person name="Duquette J."/>
            <person name="Shao M."/>
        </authorList>
    </citation>
    <scope>NUCLEOTIDE SEQUENCE</scope>
    <source>
        <tissue evidence="3">Fresh leaf tissue</tissue>
    </source>
</reference>
<keyword evidence="2" id="KW-0732">Signal</keyword>
<comment type="caution">
    <text evidence="3">The sequence shown here is derived from an EMBL/GenBank/DDBJ whole genome shotgun (WGS) entry which is preliminary data.</text>
</comment>
<sequence>MALSLGLHIVCSHVLGAFILASVITLPEPCITKRWTKKSGELYQQFFGGCKGNGVNKKKDSDSDSSGFILWYQSLIEDGSQARSVMRRLDFRSGILAWKSTIVPCLPGDICKHTLSSVGFGKTYQFCPSSSRKTAPCHPLKGEREPKSSFQRNPFGSPAVRRRLIVAAGDVDRERERLEAMWEQL</sequence>
<evidence type="ECO:0000313" key="4">
    <source>
        <dbReference type="Proteomes" id="UP000729402"/>
    </source>
</evidence>
<feature type="chain" id="PRO_5035229523" evidence="2">
    <location>
        <begin position="17"/>
        <end position="185"/>
    </location>
</feature>